<name>E8RUZ3_ASTEC</name>
<organism evidence="2 3">
    <name type="scientific">Asticcacaulis excentricus (strain ATCC 15261 / DSM 4724 / KCTC 12464 / NCIMB 9791 / VKM B-1370 / CB 48)</name>
    <dbReference type="NCBI Taxonomy" id="573065"/>
    <lineage>
        <taxon>Bacteria</taxon>
        <taxon>Pseudomonadati</taxon>
        <taxon>Pseudomonadota</taxon>
        <taxon>Alphaproteobacteria</taxon>
        <taxon>Caulobacterales</taxon>
        <taxon>Caulobacteraceae</taxon>
        <taxon>Asticcacaulis</taxon>
    </lineage>
</organism>
<evidence type="ECO:0000313" key="3">
    <source>
        <dbReference type="Proteomes" id="UP000001492"/>
    </source>
</evidence>
<evidence type="ECO:0000313" key="2">
    <source>
        <dbReference type="EMBL" id="ADU14193.1"/>
    </source>
</evidence>
<dbReference type="Pfam" id="PF08511">
    <property type="entry name" value="COQ9"/>
    <property type="match status" value="1"/>
</dbReference>
<dbReference type="HOGENOM" id="CLU_057411_3_0_5"/>
<protein>
    <submittedName>
        <fullName evidence="2">RpsU-divergently transcribed protein</fullName>
    </submittedName>
</protein>
<dbReference type="GO" id="GO:0008289">
    <property type="term" value="F:lipid binding"/>
    <property type="evidence" value="ECO:0007669"/>
    <property type="project" value="InterPro"/>
</dbReference>
<dbReference type="InterPro" id="IPR012762">
    <property type="entry name" value="Ubiq_biosynth_COQ9"/>
</dbReference>
<accession>E8RUZ3</accession>
<dbReference type="Proteomes" id="UP000001492">
    <property type="component" value="Chromosome 2"/>
</dbReference>
<dbReference type="Gene3D" id="1.10.357.10">
    <property type="entry name" value="Tetracycline Repressor, domain 2"/>
    <property type="match status" value="1"/>
</dbReference>
<dbReference type="eggNOG" id="COG5590">
    <property type="taxonomic scope" value="Bacteria"/>
</dbReference>
<evidence type="ECO:0000259" key="1">
    <source>
        <dbReference type="Pfam" id="PF08511"/>
    </source>
</evidence>
<dbReference type="EMBL" id="CP002396">
    <property type="protein sequence ID" value="ADU14193.1"/>
    <property type="molecule type" value="Genomic_DNA"/>
</dbReference>
<feature type="domain" description="COQ9 C-terminal" evidence="1">
    <location>
        <begin position="141"/>
        <end position="204"/>
    </location>
</feature>
<dbReference type="InterPro" id="IPR013718">
    <property type="entry name" value="COQ9_C"/>
</dbReference>
<dbReference type="STRING" id="573065.Astex_2543"/>
<reference evidence="3" key="1">
    <citation type="submission" date="2010-12" db="EMBL/GenBank/DDBJ databases">
        <title>Complete sequence of chromosome 2 of Asticcacaulis excentricus CB 48.</title>
        <authorList>
            <consortium name="US DOE Joint Genome Institute"/>
            <person name="Lucas S."/>
            <person name="Copeland A."/>
            <person name="Lapidus A."/>
            <person name="Cheng J.-F."/>
            <person name="Bruce D."/>
            <person name="Goodwin L."/>
            <person name="Pitluck S."/>
            <person name="Teshima H."/>
            <person name="Davenport K."/>
            <person name="Detter J.C."/>
            <person name="Han C."/>
            <person name="Tapia R."/>
            <person name="Land M."/>
            <person name="Hauser L."/>
            <person name="Jeffries C."/>
            <person name="Kyrpides N."/>
            <person name="Ivanova N."/>
            <person name="Ovchinnikova G."/>
            <person name="Brun Y.V."/>
            <person name="Woyke T."/>
        </authorList>
    </citation>
    <scope>NUCLEOTIDE SEQUENCE [LARGE SCALE GENOMIC DNA]</scope>
    <source>
        <strain evidence="3">ATCC 15261 / DSM 4724 / KCTC 12464 / NCIMB 9791 / VKM B-1370 / CB 48</strain>
    </source>
</reference>
<dbReference type="AlphaFoldDB" id="E8RUZ3"/>
<sequence length="234" mass="25359">MTQARFGLGAGRAWAYSAAMSENALTELEQSLAMTCAALMPDLGLTRVTVRVAGTRIGLSPAEVELICPNGPSDIAAILWRQGDAALAGDEIDAQLSAMKVRERIGFLLNRRIDAACGDERATHRLIGHLCLPQHLGLYRRLLWGSADLVWRKAGDKALDENHYSKRAIVSGILATGLMTRLTQGAEAQHEQIARNIEQVMAFEKFKAKLPLKPEDALLGAVSFLGKLRFGVAA</sequence>
<dbReference type="KEGG" id="aex:Astex_2543"/>
<dbReference type="GO" id="GO:0006744">
    <property type="term" value="P:ubiquinone biosynthetic process"/>
    <property type="evidence" value="ECO:0007669"/>
    <property type="project" value="InterPro"/>
</dbReference>
<dbReference type="NCBIfam" id="TIGR02396">
    <property type="entry name" value="diverge_rpsU"/>
    <property type="match status" value="1"/>
</dbReference>
<gene>
    <name evidence="2" type="ordered locus">Astex_2543</name>
</gene>
<proteinExistence type="predicted"/>
<keyword evidence="3" id="KW-1185">Reference proteome</keyword>